<dbReference type="EMBL" id="PJQY01001313">
    <property type="protein sequence ID" value="PQQ03695.1"/>
    <property type="molecule type" value="Genomic_DNA"/>
</dbReference>
<dbReference type="STRING" id="2094558.A0A314Y6H1"/>
<proteinExistence type="predicted"/>
<dbReference type="OrthoDB" id="784472at2759"/>
<comment type="caution">
    <text evidence="1">The sequence shown here is derived from an EMBL/GenBank/DDBJ whole genome shotgun (WGS) entry which is preliminary data.</text>
</comment>
<gene>
    <name evidence="1" type="ORF">Pyn_17340</name>
</gene>
<keyword evidence="2" id="KW-1185">Reference proteome</keyword>
<protein>
    <submittedName>
        <fullName evidence="1">Uncharacterized protein</fullName>
    </submittedName>
</protein>
<sequence length="73" mass="8950">MKELHLCYLKSPKHGKFGLSHFWEYLNYNKYYSDVVSEKWGFISCLKQLHRLRWLRRVTSRRITVDDMPNRCA</sequence>
<organism evidence="1 2">
    <name type="scientific">Prunus yedoensis var. nudiflora</name>
    <dbReference type="NCBI Taxonomy" id="2094558"/>
    <lineage>
        <taxon>Eukaryota</taxon>
        <taxon>Viridiplantae</taxon>
        <taxon>Streptophyta</taxon>
        <taxon>Embryophyta</taxon>
        <taxon>Tracheophyta</taxon>
        <taxon>Spermatophyta</taxon>
        <taxon>Magnoliopsida</taxon>
        <taxon>eudicotyledons</taxon>
        <taxon>Gunneridae</taxon>
        <taxon>Pentapetalae</taxon>
        <taxon>rosids</taxon>
        <taxon>fabids</taxon>
        <taxon>Rosales</taxon>
        <taxon>Rosaceae</taxon>
        <taxon>Amygdaloideae</taxon>
        <taxon>Amygdaleae</taxon>
        <taxon>Prunus</taxon>
    </lineage>
</organism>
<evidence type="ECO:0000313" key="1">
    <source>
        <dbReference type="EMBL" id="PQQ03695.1"/>
    </source>
</evidence>
<accession>A0A314Y6H1</accession>
<reference evidence="1 2" key="1">
    <citation type="submission" date="2018-02" db="EMBL/GenBank/DDBJ databases">
        <title>Draft genome of wild Prunus yedoensis var. nudiflora.</title>
        <authorList>
            <person name="Baek S."/>
            <person name="Kim J.-H."/>
            <person name="Choi K."/>
            <person name="Kim G.-B."/>
            <person name="Cho A."/>
            <person name="Jang H."/>
            <person name="Shin C.-H."/>
            <person name="Yu H.-J."/>
            <person name="Mun J.-H."/>
        </authorList>
    </citation>
    <scope>NUCLEOTIDE SEQUENCE [LARGE SCALE GENOMIC DNA]</scope>
    <source>
        <strain evidence="2">cv. Jeju island</strain>
        <tissue evidence="1">Leaf</tissue>
    </source>
</reference>
<name>A0A314Y6H1_PRUYE</name>
<evidence type="ECO:0000313" key="2">
    <source>
        <dbReference type="Proteomes" id="UP000250321"/>
    </source>
</evidence>
<dbReference type="Proteomes" id="UP000250321">
    <property type="component" value="Unassembled WGS sequence"/>
</dbReference>
<dbReference type="AlphaFoldDB" id="A0A314Y6H1"/>